<feature type="compositionally biased region" description="Polar residues" evidence="9">
    <location>
        <begin position="1046"/>
        <end position="1059"/>
    </location>
</feature>
<dbReference type="Pfam" id="PF01061">
    <property type="entry name" value="ABC2_membrane"/>
    <property type="match status" value="1"/>
</dbReference>
<dbReference type="InterPro" id="IPR001117">
    <property type="entry name" value="Cu-oxidase_2nd"/>
</dbReference>
<keyword evidence="7" id="KW-0186">Copper</keyword>
<feature type="domain" description="Plastocyanin-like" evidence="14">
    <location>
        <begin position="49"/>
        <end position="169"/>
    </location>
</feature>
<dbReference type="Gene3D" id="3.40.50.300">
    <property type="entry name" value="P-loop containing nucleotide triphosphate hydrolases"/>
    <property type="match status" value="1"/>
</dbReference>
<dbReference type="InterPro" id="IPR027417">
    <property type="entry name" value="P-loop_NTPase"/>
</dbReference>
<keyword evidence="3 10" id="KW-0812">Transmembrane</keyword>
<dbReference type="InterPro" id="IPR013525">
    <property type="entry name" value="ABC2_TM"/>
</dbReference>
<reference evidence="15" key="1">
    <citation type="submission" date="2021-01" db="EMBL/GenBank/DDBJ databases">
        <authorList>
            <person name="Corre E."/>
            <person name="Pelletier E."/>
            <person name="Niang G."/>
            <person name="Scheremetjew M."/>
            <person name="Finn R."/>
            <person name="Kale V."/>
            <person name="Holt S."/>
            <person name="Cochrane G."/>
            <person name="Meng A."/>
            <person name="Brown T."/>
            <person name="Cohen L."/>
        </authorList>
    </citation>
    <scope>NUCLEOTIDE SEQUENCE</scope>
    <source>
        <strain evidence="15">CCMP3105</strain>
    </source>
</reference>
<dbReference type="PANTHER" id="PTHR11709">
    <property type="entry name" value="MULTI-COPPER OXIDASE"/>
    <property type="match status" value="1"/>
</dbReference>
<evidence type="ECO:0000256" key="7">
    <source>
        <dbReference type="ARBA" id="ARBA00023008"/>
    </source>
</evidence>
<feature type="domain" description="ABC-2 type transporter transmembrane" evidence="12">
    <location>
        <begin position="1113"/>
        <end position="1318"/>
    </location>
</feature>
<dbReference type="InterPro" id="IPR008972">
    <property type="entry name" value="Cupredoxin"/>
</dbReference>
<accession>A0A7S4SN10</accession>
<keyword evidence="4" id="KW-0479">Metal-binding</keyword>
<comment type="similarity">
    <text evidence="2">Belongs to the multicopper oxidase family.</text>
</comment>
<dbReference type="Pfam" id="PF07731">
    <property type="entry name" value="Cu-oxidase_2"/>
    <property type="match status" value="1"/>
</dbReference>
<evidence type="ECO:0000259" key="14">
    <source>
        <dbReference type="Pfam" id="PF07732"/>
    </source>
</evidence>
<dbReference type="SUPFAM" id="SSF49503">
    <property type="entry name" value="Cupredoxins"/>
    <property type="match status" value="3"/>
</dbReference>
<sequence length="1527" mass="170028">MAQGSPVFISVTQHAADKIARMVPRLPALELLCVVQCALSRTVEHTFNVTYFEVDPDNHGSEWVQGVNGVFPGPEIRVRRYDHLRVKVSNQLGVEDLSVHWHGFEMRGAQEYDGAMGLTQCGIRPGTTFTYDFIVQEHPGTYQYHDHTELIGHVAAKGLFGSLIVEPEEGAAELWEYDAEATLMLSDWWRKTHRDLELSKAAGFARPGATSSLGNAVGLLPFHNLLINGRGAFDVFGGCRSAPCAGGHVTPRTHVDELARIEPAAGETWRLRIINGGTLFAMRLRIDGHKLRIIQTDGSDVEGHDVDAVSMASGERFDVLVTFDQPAGSYWIRVETLEDGPGLHHGQLGLVRYRGSPAGALPTLGFPLNHKIGDSPALVTMNCIDQAALSRTCRSITDLRRHASMPPLAGDARATTHDFEISNRGFAGEPTAHFTRLIDLTKEGNHIGENQHGGEFVQFHTPIVPYSHTDGTEAGHHKNTLAMHVELGEHVRVVLQVQDRVAHPWHLHGHKFAVLGTGFPDYATQCDILFCRSEHNHWLSRDGFPTMLDPEQAPLKDTVHVPAGGWAVIQFKADNPGWWFFHCHMTVHVHDGMGLVLIEAPRSAPSRITDPAYLQERAFPSCSRALQKLSKGQGLSCSCWQNPEMKLDDFPRSSYRCSQPYLCGHELTLDEESQVRYRRGARAREEGRGWRACALCVWMSVILALFCWKRWWRWRRAKRAEELMRMVEGLRNDGEHHPDTLASEAEERQHRRCTHMQAFDVEALPTAGLTFEFEACIMSEGGNPSEPGPGGASMVCGELPPGSVLVLMGPSSHTDPCLRFFAGRRQKGRVQVCGRMCLGGQTLAEWCPHSLRQARGYVSQIQALRPRCTVAEFLELPIRLISVPSLYKSEQDRTEHLVKFVSLFQLEHHLALCLGALDQETLLQVMIAHEAILPRSVLIIRGALDKLAPSAAIRAVKVFKLLAKKLMVTIVFSCDSAIPRQAAELITHAMMVGQPFEPFFTPAPAMSERCARLGLEVPEAANPVEWGSEIVVKGLYDASREHLRRTSSQGSKRMTSTDVVQPPKTLSPCTSFKSISSRGSREREGSRLFRSPRFSGATSMVRQQKRLPLQFGHLMLYQVASDLEDSMTVYRLTETVGIGVLAGLVWFRKGSEDTQTALGETIGLLFFTTAVYTVPPVFQVLAEAPVVIACTSKEYLSGMYHIHTYVIVMTLSSTITAVIWASVWQMITYTLADLGRDPGAMLSMQLTLALNVITMRILGYSLAMVVPRAALNVVIANLFVQMCMLTNGFYTKLPSWLQWITVVSIPRFTLRALLKIEYSWQDSFEVSPMHGHASWGNPTSYIPAELTGTFQLMRERKMNVMESPHDSSPVGEMVVMAAISLVFLLLFTIALMYQVWRLEVGYSQQEEEFHEALRSGRVAEPDQGEEVVQATSSQESKCSWRDPSKELAARAQSRASAGSGGMIDRSHGSGRARTSGRRRPEHHRGSERGRTQFECWMREPRDVELWSEQPFTLPSLVIPTCSVTTVV</sequence>
<organism evidence="15">
    <name type="scientific">Alexandrium monilatum</name>
    <dbReference type="NCBI Taxonomy" id="311494"/>
    <lineage>
        <taxon>Eukaryota</taxon>
        <taxon>Sar</taxon>
        <taxon>Alveolata</taxon>
        <taxon>Dinophyceae</taxon>
        <taxon>Gonyaulacales</taxon>
        <taxon>Pyrocystaceae</taxon>
        <taxon>Alexandrium</taxon>
    </lineage>
</organism>
<dbReference type="EMBL" id="HBNR01073014">
    <property type="protein sequence ID" value="CAE4648893.1"/>
    <property type="molecule type" value="Transcribed_RNA"/>
</dbReference>
<evidence type="ECO:0000256" key="4">
    <source>
        <dbReference type="ARBA" id="ARBA00022723"/>
    </source>
</evidence>
<evidence type="ECO:0000256" key="5">
    <source>
        <dbReference type="ARBA" id="ARBA00022989"/>
    </source>
</evidence>
<dbReference type="GO" id="GO:0016491">
    <property type="term" value="F:oxidoreductase activity"/>
    <property type="evidence" value="ECO:0007669"/>
    <property type="project" value="UniProtKB-KW"/>
</dbReference>
<dbReference type="FunFam" id="2.60.40.420:FF:000045">
    <property type="entry name" value="Laccase 2"/>
    <property type="match status" value="1"/>
</dbReference>
<dbReference type="PANTHER" id="PTHR11709:SF394">
    <property type="entry name" value="FI03373P-RELATED"/>
    <property type="match status" value="1"/>
</dbReference>
<feature type="domain" description="Plastocyanin-like" evidence="11">
    <location>
        <begin position="181"/>
        <end position="337"/>
    </location>
</feature>
<dbReference type="PROSITE" id="PS00079">
    <property type="entry name" value="MULTICOPPER_OXIDASE1"/>
    <property type="match status" value="1"/>
</dbReference>
<evidence type="ECO:0000256" key="3">
    <source>
        <dbReference type="ARBA" id="ARBA00022692"/>
    </source>
</evidence>
<feature type="domain" description="Plastocyanin-like" evidence="13">
    <location>
        <begin position="472"/>
        <end position="602"/>
    </location>
</feature>
<dbReference type="Pfam" id="PF07732">
    <property type="entry name" value="Cu-oxidase_3"/>
    <property type="match status" value="1"/>
</dbReference>
<feature type="transmembrane region" description="Helical" evidence="10">
    <location>
        <begin position="1373"/>
        <end position="1396"/>
    </location>
</feature>
<feature type="transmembrane region" description="Helical" evidence="10">
    <location>
        <begin position="1202"/>
        <end position="1227"/>
    </location>
</feature>
<evidence type="ECO:0000256" key="9">
    <source>
        <dbReference type="SAM" id="MobiDB-lite"/>
    </source>
</evidence>
<dbReference type="CDD" id="cd04206">
    <property type="entry name" value="CuRO_1_LCC_like"/>
    <property type="match status" value="1"/>
</dbReference>
<gene>
    <name evidence="15" type="ORF">AMON00008_LOCUS51774</name>
</gene>
<feature type="compositionally biased region" description="Basic and acidic residues" evidence="9">
    <location>
        <begin position="1438"/>
        <end position="1448"/>
    </location>
</feature>
<evidence type="ECO:0000256" key="6">
    <source>
        <dbReference type="ARBA" id="ARBA00023002"/>
    </source>
</evidence>
<feature type="region of interest" description="Disordered" evidence="9">
    <location>
        <begin position="1042"/>
        <end position="1064"/>
    </location>
</feature>
<dbReference type="GO" id="GO:0016020">
    <property type="term" value="C:membrane"/>
    <property type="evidence" value="ECO:0007669"/>
    <property type="project" value="UniProtKB-SubCell"/>
</dbReference>
<dbReference type="Pfam" id="PF00394">
    <property type="entry name" value="Cu-oxidase"/>
    <property type="match status" value="1"/>
</dbReference>
<feature type="transmembrane region" description="Helical" evidence="10">
    <location>
        <begin position="1270"/>
        <end position="1290"/>
    </location>
</feature>
<evidence type="ECO:0000259" key="13">
    <source>
        <dbReference type="Pfam" id="PF07731"/>
    </source>
</evidence>
<dbReference type="InterPro" id="IPR011707">
    <property type="entry name" value="Cu-oxidase-like_N"/>
</dbReference>
<keyword evidence="8 10" id="KW-0472">Membrane</keyword>
<keyword evidence="6" id="KW-0560">Oxidoreductase</keyword>
<evidence type="ECO:0000259" key="12">
    <source>
        <dbReference type="Pfam" id="PF01061"/>
    </source>
</evidence>
<dbReference type="InterPro" id="IPR011706">
    <property type="entry name" value="Cu-oxidase_C"/>
</dbReference>
<dbReference type="GO" id="GO:0140359">
    <property type="term" value="F:ABC-type transporter activity"/>
    <property type="evidence" value="ECO:0007669"/>
    <property type="project" value="InterPro"/>
</dbReference>
<evidence type="ECO:0000256" key="2">
    <source>
        <dbReference type="ARBA" id="ARBA00010609"/>
    </source>
</evidence>
<feature type="compositionally biased region" description="Basic residues" evidence="9">
    <location>
        <begin position="1468"/>
        <end position="1482"/>
    </location>
</feature>
<name>A0A7S4SN10_9DINO</name>
<dbReference type="CDD" id="cd13884">
    <property type="entry name" value="CuRO_2_tcLCC_insect_like"/>
    <property type="match status" value="1"/>
</dbReference>
<keyword evidence="5 10" id="KW-1133">Transmembrane helix</keyword>
<dbReference type="PROSITE" id="PS00080">
    <property type="entry name" value="MULTICOPPER_OXIDASE2"/>
    <property type="match status" value="1"/>
</dbReference>
<evidence type="ECO:0000259" key="11">
    <source>
        <dbReference type="Pfam" id="PF00394"/>
    </source>
</evidence>
<dbReference type="GO" id="GO:0005507">
    <property type="term" value="F:copper ion binding"/>
    <property type="evidence" value="ECO:0007669"/>
    <property type="project" value="InterPro"/>
</dbReference>
<dbReference type="InterPro" id="IPR033138">
    <property type="entry name" value="Cu_oxidase_CS"/>
</dbReference>
<dbReference type="SUPFAM" id="SSF52540">
    <property type="entry name" value="P-loop containing nucleoside triphosphate hydrolases"/>
    <property type="match status" value="1"/>
</dbReference>
<dbReference type="InterPro" id="IPR045087">
    <property type="entry name" value="Cu-oxidase_fam"/>
</dbReference>
<feature type="transmembrane region" description="Helical" evidence="10">
    <location>
        <begin position="1239"/>
        <end position="1258"/>
    </location>
</feature>
<protein>
    <recommendedName>
        <fullName evidence="16">ABC transporter domain-containing protein</fullName>
    </recommendedName>
</protein>
<evidence type="ECO:0000256" key="8">
    <source>
        <dbReference type="ARBA" id="ARBA00023136"/>
    </source>
</evidence>
<evidence type="ECO:0000256" key="10">
    <source>
        <dbReference type="SAM" id="Phobius"/>
    </source>
</evidence>
<dbReference type="Gene3D" id="2.60.40.420">
    <property type="entry name" value="Cupredoxins - blue copper proteins"/>
    <property type="match status" value="3"/>
</dbReference>
<dbReference type="InterPro" id="IPR002355">
    <property type="entry name" value="Cu_oxidase_Cu_BS"/>
</dbReference>
<proteinExistence type="inferred from homology"/>
<comment type="subcellular location">
    <subcellularLocation>
        <location evidence="1">Membrane</location>
        <topology evidence="1">Multi-pass membrane protein</topology>
    </subcellularLocation>
</comment>
<evidence type="ECO:0000313" key="15">
    <source>
        <dbReference type="EMBL" id="CAE4648893.1"/>
    </source>
</evidence>
<feature type="region of interest" description="Disordered" evidence="9">
    <location>
        <begin position="1413"/>
        <end position="1490"/>
    </location>
</feature>
<evidence type="ECO:0008006" key="16">
    <source>
        <dbReference type="Google" id="ProtNLM"/>
    </source>
</evidence>
<evidence type="ECO:0000256" key="1">
    <source>
        <dbReference type="ARBA" id="ARBA00004141"/>
    </source>
</evidence>